<dbReference type="GO" id="GO:0005524">
    <property type="term" value="F:ATP binding"/>
    <property type="evidence" value="ECO:0007669"/>
    <property type="project" value="UniProtKB-KW"/>
</dbReference>
<gene>
    <name evidence="13" type="ORF">E6K79_07005</name>
</gene>
<keyword evidence="8" id="KW-0902">Two-component regulatory system</keyword>
<dbReference type="Pfam" id="PF08448">
    <property type="entry name" value="PAS_4"/>
    <property type="match status" value="1"/>
</dbReference>
<dbReference type="InterPro" id="IPR000014">
    <property type="entry name" value="PAS"/>
</dbReference>
<dbReference type="Proteomes" id="UP000317691">
    <property type="component" value="Unassembled WGS sequence"/>
</dbReference>
<dbReference type="SUPFAM" id="SSF55874">
    <property type="entry name" value="ATPase domain of HSP90 chaperone/DNA topoisomerase II/histidine kinase"/>
    <property type="match status" value="1"/>
</dbReference>
<evidence type="ECO:0000259" key="12">
    <source>
        <dbReference type="PROSITE" id="PS50113"/>
    </source>
</evidence>
<dbReference type="PROSITE" id="PS50113">
    <property type="entry name" value="PAC"/>
    <property type="match status" value="1"/>
</dbReference>
<evidence type="ECO:0000256" key="8">
    <source>
        <dbReference type="ARBA" id="ARBA00023012"/>
    </source>
</evidence>
<protein>
    <recommendedName>
        <fullName evidence="2">histidine kinase</fullName>
        <ecNumber evidence="2">2.7.13.3</ecNumber>
    </recommendedName>
</protein>
<evidence type="ECO:0000256" key="5">
    <source>
        <dbReference type="ARBA" id="ARBA00022741"/>
    </source>
</evidence>
<dbReference type="Pfam" id="PF02518">
    <property type="entry name" value="HATPase_c"/>
    <property type="match status" value="1"/>
</dbReference>
<reference evidence="13 14" key="1">
    <citation type="journal article" date="2019" name="Nat. Microbiol.">
        <title>Mediterranean grassland soil C-N compound turnover is dependent on rainfall and depth, and is mediated by genomically divergent microorganisms.</title>
        <authorList>
            <person name="Diamond S."/>
            <person name="Andeer P.F."/>
            <person name="Li Z."/>
            <person name="Crits-Christoph A."/>
            <person name="Burstein D."/>
            <person name="Anantharaman K."/>
            <person name="Lane K.R."/>
            <person name="Thomas B.C."/>
            <person name="Pan C."/>
            <person name="Northen T.R."/>
            <person name="Banfield J.F."/>
        </authorList>
    </citation>
    <scope>NUCLEOTIDE SEQUENCE [LARGE SCALE GENOMIC DNA]</scope>
    <source>
        <strain evidence="13">WS_9</strain>
    </source>
</reference>
<dbReference type="InterPro" id="IPR003661">
    <property type="entry name" value="HisK_dim/P_dom"/>
</dbReference>
<evidence type="ECO:0000259" key="11">
    <source>
        <dbReference type="PROSITE" id="PS50112"/>
    </source>
</evidence>
<keyword evidence="6" id="KW-0418">Kinase</keyword>
<name>A0A538TMC9_UNCEI</name>
<comment type="catalytic activity">
    <reaction evidence="1">
        <text>ATP + protein L-histidine = ADP + protein N-phospho-L-histidine.</text>
        <dbReference type="EC" id="2.7.13.3"/>
    </reaction>
</comment>
<dbReference type="SUPFAM" id="SSF55785">
    <property type="entry name" value="PYP-like sensor domain (PAS domain)"/>
    <property type="match status" value="1"/>
</dbReference>
<dbReference type="PANTHER" id="PTHR43065">
    <property type="entry name" value="SENSOR HISTIDINE KINASE"/>
    <property type="match status" value="1"/>
</dbReference>
<dbReference type="PRINTS" id="PR00344">
    <property type="entry name" value="BCTRLSENSOR"/>
</dbReference>
<dbReference type="PANTHER" id="PTHR43065:SF10">
    <property type="entry name" value="PEROXIDE STRESS-ACTIVATED HISTIDINE KINASE MAK3"/>
    <property type="match status" value="1"/>
</dbReference>
<dbReference type="InterPro" id="IPR036097">
    <property type="entry name" value="HisK_dim/P_sf"/>
</dbReference>
<evidence type="ECO:0000256" key="9">
    <source>
        <dbReference type="SAM" id="MobiDB-lite"/>
    </source>
</evidence>
<feature type="domain" description="PAS" evidence="11">
    <location>
        <begin position="36"/>
        <end position="66"/>
    </location>
</feature>
<dbReference type="PROSITE" id="PS50109">
    <property type="entry name" value="HIS_KIN"/>
    <property type="match status" value="1"/>
</dbReference>
<dbReference type="InterPro" id="IPR004358">
    <property type="entry name" value="Sig_transdc_His_kin-like_C"/>
</dbReference>
<evidence type="ECO:0000313" key="14">
    <source>
        <dbReference type="Proteomes" id="UP000317691"/>
    </source>
</evidence>
<dbReference type="GO" id="GO:0000155">
    <property type="term" value="F:phosphorelay sensor kinase activity"/>
    <property type="evidence" value="ECO:0007669"/>
    <property type="project" value="InterPro"/>
</dbReference>
<evidence type="ECO:0000256" key="1">
    <source>
        <dbReference type="ARBA" id="ARBA00000085"/>
    </source>
</evidence>
<dbReference type="Gene3D" id="3.30.565.10">
    <property type="entry name" value="Histidine kinase-like ATPase, C-terminal domain"/>
    <property type="match status" value="1"/>
</dbReference>
<dbReference type="SMART" id="SM00388">
    <property type="entry name" value="HisKA"/>
    <property type="match status" value="1"/>
</dbReference>
<dbReference type="InterPro" id="IPR005467">
    <property type="entry name" value="His_kinase_dom"/>
</dbReference>
<keyword evidence="7" id="KW-0067">ATP-binding</keyword>
<dbReference type="SUPFAM" id="SSF47384">
    <property type="entry name" value="Homodimeric domain of signal transducing histidine kinase"/>
    <property type="match status" value="1"/>
</dbReference>
<dbReference type="InterPro" id="IPR035965">
    <property type="entry name" value="PAS-like_dom_sf"/>
</dbReference>
<dbReference type="EMBL" id="VBOZ01000017">
    <property type="protein sequence ID" value="TMQ64779.1"/>
    <property type="molecule type" value="Genomic_DNA"/>
</dbReference>
<dbReference type="EC" id="2.7.13.3" evidence="2"/>
<dbReference type="CDD" id="cd00130">
    <property type="entry name" value="PAS"/>
    <property type="match status" value="1"/>
</dbReference>
<keyword evidence="4" id="KW-0808">Transferase</keyword>
<dbReference type="InterPro" id="IPR003594">
    <property type="entry name" value="HATPase_dom"/>
</dbReference>
<evidence type="ECO:0000256" key="3">
    <source>
        <dbReference type="ARBA" id="ARBA00022553"/>
    </source>
</evidence>
<dbReference type="SMART" id="SM00387">
    <property type="entry name" value="HATPase_c"/>
    <property type="match status" value="1"/>
</dbReference>
<dbReference type="Gene3D" id="1.10.287.130">
    <property type="match status" value="1"/>
</dbReference>
<evidence type="ECO:0000259" key="10">
    <source>
        <dbReference type="PROSITE" id="PS50109"/>
    </source>
</evidence>
<evidence type="ECO:0000313" key="13">
    <source>
        <dbReference type="EMBL" id="TMQ64779.1"/>
    </source>
</evidence>
<comment type="caution">
    <text evidence="13">The sequence shown here is derived from an EMBL/GenBank/DDBJ whole genome shotgun (WGS) entry which is preliminary data.</text>
</comment>
<dbReference type="InterPro" id="IPR000700">
    <property type="entry name" value="PAS-assoc_C"/>
</dbReference>
<dbReference type="AlphaFoldDB" id="A0A538TMC9"/>
<dbReference type="Pfam" id="PF00512">
    <property type="entry name" value="HisKA"/>
    <property type="match status" value="1"/>
</dbReference>
<keyword evidence="5" id="KW-0547">Nucleotide-binding</keyword>
<feature type="domain" description="Histidine kinase" evidence="10">
    <location>
        <begin position="156"/>
        <end position="389"/>
    </location>
</feature>
<feature type="region of interest" description="Disordered" evidence="9">
    <location>
        <begin position="388"/>
        <end position="418"/>
    </location>
</feature>
<evidence type="ECO:0000256" key="4">
    <source>
        <dbReference type="ARBA" id="ARBA00022679"/>
    </source>
</evidence>
<sequence length="418" mass="45331">MRARPESSLAGPPEAPPSSRALDAAWSFLRHSPIGLLAVDRDGLVLSINPAGSKLIGYEQEEVEGEAAARVFRAPRGDGHVPPGACAEPEEAREVEVVTRAGDVLPVSIRLLPLEGRDGALIGTVALFQDLRDQKAKEEQWRRRDRLASLGALAAGVAHEIRNPLTGIGHSAQILKRRLESGDPRGQFADVILEEVSRLDRIVESLLQFAKPSTPQLSRHSILPALEKALTLVHELAVRQNVEVRVERADEVPDLYIDHDQILQVLLNVLMNALQALAKGGEIVISVAPARKRAAERGGLGRRATDRLLPRRQAPLLDVVEVRIGDNGPGIPSAALARVFDPFFTTRTQGTGLGLSICQSIVREHGGTISIGSVVGQGTAVTIDLPLEKRHGDRRQHPREANVRNSRRGRRANPSVHS</sequence>
<keyword evidence="3" id="KW-0597">Phosphoprotein</keyword>
<evidence type="ECO:0000256" key="2">
    <source>
        <dbReference type="ARBA" id="ARBA00012438"/>
    </source>
</evidence>
<evidence type="ECO:0000256" key="6">
    <source>
        <dbReference type="ARBA" id="ARBA00022777"/>
    </source>
</evidence>
<dbReference type="PROSITE" id="PS50112">
    <property type="entry name" value="PAS"/>
    <property type="match status" value="1"/>
</dbReference>
<dbReference type="InterPro" id="IPR036890">
    <property type="entry name" value="HATPase_C_sf"/>
</dbReference>
<evidence type="ECO:0000256" key="7">
    <source>
        <dbReference type="ARBA" id="ARBA00022840"/>
    </source>
</evidence>
<organism evidence="13 14">
    <name type="scientific">Eiseniibacteriota bacterium</name>
    <dbReference type="NCBI Taxonomy" id="2212470"/>
    <lineage>
        <taxon>Bacteria</taxon>
        <taxon>Candidatus Eiseniibacteriota</taxon>
    </lineage>
</organism>
<accession>A0A538TMC9</accession>
<proteinExistence type="predicted"/>
<dbReference type="CDD" id="cd00082">
    <property type="entry name" value="HisKA"/>
    <property type="match status" value="1"/>
</dbReference>
<dbReference type="Gene3D" id="3.30.450.20">
    <property type="entry name" value="PAS domain"/>
    <property type="match status" value="1"/>
</dbReference>
<feature type="domain" description="PAC" evidence="12">
    <location>
        <begin position="91"/>
        <end position="143"/>
    </location>
</feature>
<dbReference type="NCBIfam" id="TIGR00229">
    <property type="entry name" value="sensory_box"/>
    <property type="match status" value="1"/>
</dbReference>
<dbReference type="InterPro" id="IPR013656">
    <property type="entry name" value="PAS_4"/>
</dbReference>